<organism evidence="3 4">
    <name type="scientific">Rhodobacter flavimaris</name>
    <dbReference type="NCBI Taxonomy" id="2907145"/>
    <lineage>
        <taxon>Bacteria</taxon>
        <taxon>Pseudomonadati</taxon>
        <taxon>Pseudomonadota</taxon>
        <taxon>Alphaproteobacteria</taxon>
        <taxon>Rhodobacterales</taxon>
        <taxon>Rhodobacter group</taxon>
        <taxon>Rhodobacter</taxon>
    </lineage>
</organism>
<dbReference type="InterPro" id="IPR046847">
    <property type="entry name" value="Xre-like_HTH"/>
</dbReference>
<feature type="domain" description="Antitoxin Xre/MbcA/ParS-like toxin-binding" evidence="1">
    <location>
        <begin position="90"/>
        <end position="138"/>
    </location>
</feature>
<reference evidence="3 4" key="1">
    <citation type="submission" date="2021-12" db="EMBL/GenBank/DDBJ databases">
        <title>Sinirhodobacter sp. WL0062 is a bacterium isolated from seawater.</title>
        <authorList>
            <person name="Wang L."/>
            <person name="He W."/>
            <person name="Zhang D.-F."/>
        </authorList>
    </citation>
    <scope>NUCLEOTIDE SEQUENCE [LARGE SCALE GENOMIC DNA]</scope>
    <source>
        <strain evidence="3 4">WL0062</strain>
    </source>
</reference>
<proteinExistence type="predicted"/>
<keyword evidence="4" id="KW-1185">Reference proteome</keyword>
<dbReference type="SUPFAM" id="SSF47413">
    <property type="entry name" value="lambda repressor-like DNA-binding domains"/>
    <property type="match status" value="1"/>
</dbReference>
<dbReference type="InterPro" id="IPR024467">
    <property type="entry name" value="Xre/MbcA/ParS-like_toxin-bd"/>
</dbReference>
<dbReference type="InterPro" id="IPR010982">
    <property type="entry name" value="Lambda_DNA-bd_dom_sf"/>
</dbReference>
<gene>
    <name evidence="3" type="ORF">LZA78_02820</name>
</gene>
<dbReference type="RefSeq" id="WP_233675443.1">
    <property type="nucleotide sequence ID" value="NZ_JAJUOS010000002.1"/>
</dbReference>
<evidence type="ECO:0000313" key="3">
    <source>
        <dbReference type="EMBL" id="MCE5972422.1"/>
    </source>
</evidence>
<dbReference type="Pfam" id="PF09722">
    <property type="entry name" value="Xre_MbcA_ParS_C"/>
    <property type="match status" value="1"/>
</dbReference>
<accession>A0ABS8YV88</accession>
<evidence type="ECO:0000259" key="1">
    <source>
        <dbReference type="Pfam" id="PF09722"/>
    </source>
</evidence>
<dbReference type="Proteomes" id="UP001521181">
    <property type="component" value="Unassembled WGS sequence"/>
</dbReference>
<feature type="domain" description="Antitoxin Xre-like helix-turn-helix" evidence="2">
    <location>
        <begin position="23"/>
        <end position="86"/>
    </location>
</feature>
<evidence type="ECO:0000259" key="2">
    <source>
        <dbReference type="Pfam" id="PF20432"/>
    </source>
</evidence>
<sequence length="141" mass="15049">MGIVKAYIFSRKVFAMINPNHQAAAQDRGAILTKAAVRAAERLNITGRQLAQVLGVSEAQVSRFRTGEAALAEHSKPFELAALLVRTFRSLDAITGGDEKVARAWLIAPNAALGAIPAERIATVQGLADVVTYLDARRAAL</sequence>
<evidence type="ECO:0000313" key="4">
    <source>
        <dbReference type="Proteomes" id="UP001521181"/>
    </source>
</evidence>
<protein>
    <submittedName>
        <fullName evidence="3">MbcA/ParS/Xre antitoxin family protein</fullName>
    </submittedName>
</protein>
<comment type="caution">
    <text evidence="3">The sequence shown here is derived from an EMBL/GenBank/DDBJ whole genome shotgun (WGS) entry which is preliminary data.</text>
</comment>
<dbReference type="EMBL" id="JAJUOS010000002">
    <property type="protein sequence ID" value="MCE5972422.1"/>
    <property type="molecule type" value="Genomic_DNA"/>
</dbReference>
<dbReference type="Pfam" id="PF20432">
    <property type="entry name" value="Xre-like-HTH"/>
    <property type="match status" value="1"/>
</dbReference>
<name>A0ABS8YV88_9RHOB</name>